<feature type="transmembrane region" description="Helical" evidence="1">
    <location>
        <begin position="618"/>
        <end position="637"/>
    </location>
</feature>
<dbReference type="PANTHER" id="PTHR42736:SF1">
    <property type="entry name" value="PROTEIN-GLUTAMINE GAMMA-GLUTAMYLTRANSFERASE"/>
    <property type="match status" value="1"/>
</dbReference>
<dbReference type="Gene3D" id="3.10.620.30">
    <property type="match status" value="1"/>
</dbReference>
<keyword evidence="1" id="KW-0472">Membrane</keyword>
<comment type="caution">
    <text evidence="3">The sequence shown here is derived from an EMBL/GenBank/DDBJ whole genome shotgun (WGS) entry which is preliminary data.</text>
</comment>
<dbReference type="PANTHER" id="PTHR42736">
    <property type="entry name" value="PROTEIN-GLUTAMINE GAMMA-GLUTAMYLTRANSFERASE"/>
    <property type="match status" value="1"/>
</dbReference>
<dbReference type="SMART" id="SM00460">
    <property type="entry name" value="TGc"/>
    <property type="match status" value="1"/>
</dbReference>
<evidence type="ECO:0000259" key="2">
    <source>
        <dbReference type="SMART" id="SM00460"/>
    </source>
</evidence>
<evidence type="ECO:0000256" key="1">
    <source>
        <dbReference type="SAM" id="Phobius"/>
    </source>
</evidence>
<dbReference type="Proteomes" id="UP001469365">
    <property type="component" value="Unassembled WGS sequence"/>
</dbReference>
<dbReference type="EMBL" id="JBBPCC010000009">
    <property type="protein sequence ID" value="MEK8129360.1"/>
    <property type="molecule type" value="Genomic_DNA"/>
</dbReference>
<accession>A0ABU9DMR4</accession>
<dbReference type="Pfam" id="PF01841">
    <property type="entry name" value="Transglut_core"/>
    <property type="match status" value="1"/>
</dbReference>
<reference evidence="3 4" key="1">
    <citation type="submission" date="2024-04" db="EMBL/GenBank/DDBJ databases">
        <title>draft genome sequnece of Paenibacillus filicis.</title>
        <authorList>
            <person name="Kim D.-U."/>
        </authorList>
    </citation>
    <scope>NUCLEOTIDE SEQUENCE [LARGE SCALE GENOMIC DNA]</scope>
    <source>
        <strain evidence="3 4">KACC14197</strain>
    </source>
</reference>
<feature type="transmembrane region" description="Helical" evidence="1">
    <location>
        <begin position="142"/>
        <end position="159"/>
    </location>
</feature>
<keyword evidence="1" id="KW-0812">Transmembrane</keyword>
<feature type="transmembrane region" description="Helical" evidence="1">
    <location>
        <begin position="21"/>
        <end position="37"/>
    </location>
</feature>
<feature type="domain" description="Transglutaminase-like" evidence="2">
    <location>
        <begin position="493"/>
        <end position="580"/>
    </location>
</feature>
<feature type="transmembrane region" description="Helical" evidence="1">
    <location>
        <begin position="74"/>
        <end position="95"/>
    </location>
</feature>
<evidence type="ECO:0000313" key="3">
    <source>
        <dbReference type="EMBL" id="MEK8129360.1"/>
    </source>
</evidence>
<dbReference type="SUPFAM" id="SSF54001">
    <property type="entry name" value="Cysteine proteinases"/>
    <property type="match status" value="1"/>
</dbReference>
<evidence type="ECO:0000313" key="4">
    <source>
        <dbReference type="Proteomes" id="UP001469365"/>
    </source>
</evidence>
<keyword evidence="1" id="KW-1133">Transmembrane helix</keyword>
<dbReference type="InterPro" id="IPR038765">
    <property type="entry name" value="Papain-like_cys_pep_sf"/>
</dbReference>
<feature type="transmembrane region" description="Helical" evidence="1">
    <location>
        <begin position="205"/>
        <end position="223"/>
    </location>
</feature>
<gene>
    <name evidence="3" type="ORF">WMW72_15750</name>
</gene>
<dbReference type="InterPro" id="IPR002931">
    <property type="entry name" value="Transglutaminase-like"/>
</dbReference>
<feature type="transmembrane region" description="Helical" evidence="1">
    <location>
        <begin position="43"/>
        <end position="62"/>
    </location>
</feature>
<feature type="transmembrane region" description="Helical" evidence="1">
    <location>
        <begin position="165"/>
        <end position="184"/>
    </location>
</feature>
<keyword evidence="4" id="KW-1185">Reference proteome</keyword>
<organism evidence="3 4">
    <name type="scientific">Paenibacillus filicis</name>
    <dbReference type="NCBI Taxonomy" id="669464"/>
    <lineage>
        <taxon>Bacteria</taxon>
        <taxon>Bacillati</taxon>
        <taxon>Bacillota</taxon>
        <taxon>Bacilli</taxon>
        <taxon>Bacillales</taxon>
        <taxon>Paenibacillaceae</taxon>
        <taxon>Paenibacillus</taxon>
    </lineage>
</organism>
<sequence>MSGATMNWRKRLLFDQWPHRLTVLLCGLYLLQLVFWFQKEDYWWLPETVVVVQLTLLTVAILEHIPWLHWMLRGILQLMGIVFIQVTVLQSYKVIEPMTLGSFFSSKLFLNLYELTPYLWFGLGAWVAYLTLIWWVESKWRIYFLLVGSVLTLCIRDSFSSVYLWPQVAVMVGCGLFLVILAHFRRLRQKDPAAWRHLADYPVSIVAPVAVLIILTLLVGIAMPEVRPAFMDPYTAWRAYRGEPMNFSTGKGVQVSAALDALDASSGYSRNDRFLGSGFQFDYTPVMTVNTTHRGYWRGESLALYTGRGWQQSEQERGTWTQVRADSPLATDLKLPGDQMKTLEVTQTVTLLTDEKYPVLFGAYAAQRVLELNGGRLGFDALQWSPSQGELRYSERVPYPKTYTIVSQLPIIDEAALRSLTRETPRQELAPYLQLPDQLPERVRTLAQEITKNATNDYDRAKMIEQYLNLNYSYTNKPDLTKGRSRDFVDRFLFEIKQGYCDYFSTSMAVLSRSVGLPTRWVKGYSSGTTAIEQPSFGFVPEEAIDPNAAGLYTVRNSDAHSWVEVYFSGYGWVPFEPTAGFTMPRALPVNEPVVDTTPAPPLPEDVPVVSEPVVKPHYYTIGGAVLAVLALMAFVVRRWQLVDLLREKVRRRRASLLKQKLIVECERLLRIFRRHGYIREEHETLREAVRRWTTKSRWMKGELDIVLNHFEKAKYGKEEITEEDWRQTAQIVEKLRSQM</sequence>
<proteinExistence type="predicted"/>
<name>A0ABU9DMR4_9BACL</name>
<protein>
    <submittedName>
        <fullName evidence="3">TransglutaminaseTgpA domain-containing protein</fullName>
    </submittedName>
</protein>
<feature type="transmembrane region" description="Helical" evidence="1">
    <location>
        <begin position="115"/>
        <end position="135"/>
    </location>
</feature>
<dbReference type="Pfam" id="PF13559">
    <property type="entry name" value="DUF4129"/>
    <property type="match status" value="1"/>
</dbReference>
<dbReference type="InterPro" id="IPR052901">
    <property type="entry name" value="Bact_TGase-like"/>
</dbReference>
<dbReference type="InterPro" id="IPR025403">
    <property type="entry name" value="TgpA-like_C"/>
</dbReference>
<dbReference type="RefSeq" id="WP_341416457.1">
    <property type="nucleotide sequence ID" value="NZ_JBBPCC010000009.1"/>
</dbReference>